<evidence type="ECO:0000259" key="1">
    <source>
        <dbReference type="SMART" id="SM00849"/>
    </source>
</evidence>
<dbReference type="Proteomes" id="UP000580654">
    <property type="component" value="Unassembled WGS sequence"/>
</dbReference>
<keyword evidence="3" id="KW-1185">Reference proteome</keyword>
<dbReference type="SUPFAM" id="SSF56281">
    <property type="entry name" value="Metallo-hydrolase/oxidoreductase"/>
    <property type="match status" value="1"/>
</dbReference>
<feature type="domain" description="Metallo-beta-lactamase" evidence="1">
    <location>
        <begin position="39"/>
        <end position="227"/>
    </location>
</feature>
<keyword evidence="2" id="KW-0378">Hydrolase</keyword>
<dbReference type="RefSeq" id="WP_246418623.1">
    <property type="nucleotide sequence ID" value="NZ_JACIJD010000040.1"/>
</dbReference>
<comment type="caution">
    <text evidence="2">The sequence shown here is derived from an EMBL/GenBank/DDBJ whole genome shotgun (WGS) entry which is preliminary data.</text>
</comment>
<sequence>MTATLALGAAAAFAAEGAGQSAAPRLRLRHFPAGPNGFFRAPVLLTGPTESLLVDGGFTFPDGQVLAEAIRAEGKPLKAVYVSQSDPDYYFSLKPVLAVFPNARVLAAPETIAAIRGNVEKKLAAWGPQLGANGPRSLADITMPEPHSAPTLTVDGETVEIVPAQAGLANRRHLRIPSLNAVLGGVLVFSGVHVWTADTQRAEERAAWVASLDAIAAVRPSLVVPGHMAPGAATDLSAVAFTRAYLLAFEDELAKAADGAALKAIMEARFPGLGMGVALDIGSKVAKGEMTWG</sequence>
<dbReference type="InterPro" id="IPR050855">
    <property type="entry name" value="NDM-1-like"/>
</dbReference>
<dbReference type="Pfam" id="PF00753">
    <property type="entry name" value="Lactamase_B"/>
    <property type="match status" value="1"/>
</dbReference>
<reference evidence="2 3" key="1">
    <citation type="submission" date="2020-08" db="EMBL/GenBank/DDBJ databases">
        <title>Genomic Encyclopedia of Type Strains, Phase IV (KMG-IV): sequencing the most valuable type-strain genomes for metagenomic binning, comparative biology and taxonomic classification.</title>
        <authorList>
            <person name="Goeker M."/>
        </authorList>
    </citation>
    <scope>NUCLEOTIDE SEQUENCE [LARGE SCALE GENOMIC DNA]</scope>
    <source>
        <strain evidence="2 3">DSM 25622</strain>
    </source>
</reference>
<dbReference type="PANTHER" id="PTHR42951:SF14">
    <property type="entry name" value="METALLO-BETA-LACTAMASE SUPERFAMILY PROTEIN"/>
    <property type="match status" value="1"/>
</dbReference>
<dbReference type="SMART" id="SM00849">
    <property type="entry name" value="Lactamase_B"/>
    <property type="match status" value="1"/>
</dbReference>
<dbReference type="AlphaFoldDB" id="A0A840YIL8"/>
<name>A0A840YIL8_9PROT</name>
<dbReference type="EMBL" id="JACIJD010000040">
    <property type="protein sequence ID" value="MBB5696397.1"/>
    <property type="molecule type" value="Genomic_DNA"/>
</dbReference>
<dbReference type="GO" id="GO:0016787">
    <property type="term" value="F:hydrolase activity"/>
    <property type="evidence" value="ECO:0007669"/>
    <property type="project" value="UniProtKB-KW"/>
</dbReference>
<organism evidence="2 3">
    <name type="scientific">Muricoccus pecuniae</name>
    <dbReference type="NCBI Taxonomy" id="693023"/>
    <lineage>
        <taxon>Bacteria</taxon>
        <taxon>Pseudomonadati</taxon>
        <taxon>Pseudomonadota</taxon>
        <taxon>Alphaproteobacteria</taxon>
        <taxon>Acetobacterales</taxon>
        <taxon>Roseomonadaceae</taxon>
        <taxon>Muricoccus</taxon>
    </lineage>
</organism>
<dbReference type="InterPro" id="IPR001279">
    <property type="entry name" value="Metallo-B-lactamas"/>
</dbReference>
<dbReference type="CDD" id="cd07739">
    <property type="entry name" value="metallo-hydrolase-like_MBL-fold"/>
    <property type="match status" value="1"/>
</dbReference>
<evidence type="ECO:0000313" key="2">
    <source>
        <dbReference type="EMBL" id="MBB5696397.1"/>
    </source>
</evidence>
<proteinExistence type="predicted"/>
<protein>
    <submittedName>
        <fullName evidence="2">Glyoxylase-like metal-dependent hydrolase (Beta-lactamase superfamily II)</fullName>
    </submittedName>
</protein>
<dbReference type="InterPro" id="IPR036866">
    <property type="entry name" value="RibonucZ/Hydroxyglut_hydro"/>
</dbReference>
<evidence type="ECO:0000313" key="3">
    <source>
        <dbReference type="Proteomes" id="UP000580654"/>
    </source>
</evidence>
<dbReference type="PANTHER" id="PTHR42951">
    <property type="entry name" value="METALLO-BETA-LACTAMASE DOMAIN-CONTAINING"/>
    <property type="match status" value="1"/>
</dbReference>
<gene>
    <name evidence="2" type="ORF">FHS87_004468</name>
</gene>
<accession>A0A840YIL8</accession>
<dbReference type="Gene3D" id="3.60.15.10">
    <property type="entry name" value="Ribonuclease Z/Hydroxyacylglutathione hydrolase-like"/>
    <property type="match status" value="1"/>
</dbReference>